<evidence type="ECO:0000256" key="5">
    <source>
        <dbReference type="SAM" id="MobiDB-lite"/>
    </source>
</evidence>
<dbReference type="InterPro" id="IPR009057">
    <property type="entry name" value="Homeodomain-like_sf"/>
</dbReference>
<name>A0A0E0QUA2_ORYRU</name>
<dbReference type="FunFam" id="1.10.10.60:FF:000303">
    <property type="entry name" value="MYB transcription factor"/>
    <property type="match status" value="1"/>
</dbReference>
<dbReference type="InterPro" id="IPR001005">
    <property type="entry name" value="SANT/Myb"/>
</dbReference>
<accession>A0A0E0QUA2</accession>
<reference evidence="8" key="2">
    <citation type="submission" date="2015-06" db="UniProtKB">
        <authorList>
            <consortium name="EnsemblPlants"/>
        </authorList>
    </citation>
    <scope>IDENTIFICATION</scope>
</reference>
<organism evidence="8 9">
    <name type="scientific">Oryza rufipogon</name>
    <name type="common">Brownbeard rice</name>
    <name type="synonym">Asian wild rice</name>
    <dbReference type="NCBI Taxonomy" id="4529"/>
    <lineage>
        <taxon>Eukaryota</taxon>
        <taxon>Viridiplantae</taxon>
        <taxon>Streptophyta</taxon>
        <taxon>Embryophyta</taxon>
        <taxon>Tracheophyta</taxon>
        <taxon>Spermatophyta</taxon>
        <taxon>Magnoliopsida</taxon>
        <taxon>Liliopsida</taxon>
        <taxon>Poales</taxon>
        <taxon>Poaceae</taxon>
        <taxon>BOP clade</taxon>
        <taxon>Oryzoideae</taxon>
        <taxon>Oryzeae</taxon>
        <taxon>Oryzinae</taxon>
        <taxon>Oryza</taxon>
    </lineage>
</organism>
<dbReference type="InterPro" id="IPR015495">
    <property type="entry name" value="Myb_TF_plants"/>
</dbReference>
<evidence type="ECO:0000256" key="3">
    <source>
        <dbReference type="ARBA" id="ARBA00023125"/>
    </source>
</evidence>
<dbReference type="OMA" id="VVDGYMI"/>
<keyword evidence="2" id="KW-0677">Repeat</keyword>
<dbReference type="Proteomes" id="UP000008022">
    <property type="component" value="Unassembled WGS sequence"/>
</dbReference>
<keyword evidence="3" id="KW-0238">DNA-binding</keyword>
<sequence>MHPWGTEVAKPSATPDCSFCVVEESVDRGTVSRPGGVHAALQVVVLMSFILTNGHCCWRAVPKLAGLLRCGKSCRLRWTNYLRPDLKRGLLTDAEEQLVIDLHAKLGNRWSKIAAKLPGRTDNEIKNHWNTHIKKKLIKMGIDPVTHEPLDRKQESPATTSQSTVTAESSKSGEATRQQSRQLDDAVVRDMSVSAGGDSPPESSTNTASTAGGSSSSSSSHHQDPLVKWLLEEDLLPTGDEPWLNFTASNDVDEFSSIAATGATPALPWDVGMTTDWLLDYQDFGMGDSSLVVDASMVNSSNGSNF</sequence>
<feature type="compositionally biased region" description="Polar residues" evidence="5">
    <location>
        <begin position="156"/>
        <end position="181"/>
    </location>
</feature>
<evidence type="ECO:0000256" key="1">
    <source>
        <dbReference type="ARBA" id="ARBA00004123"/>
    </source>
</evidence>
<dbReference type="PANTHER" id="PTHR47994:SF5">
    <property type="entry name" value="F14D16.11-RELATED"/>
    <property type="match status" value="1"/>
</dbReference>
<dbReference type="Pfam" id="PF00249">
    <property type="entry name" value="Myb_DNA-binding"/>
    <property type="match status" value="2"/>
</dbReference>
<dbReference type="AlphaFoldDB" id="A0A0E0QUA2"/>
<evidence type="ECO:0000256" key="2">
    <source>
        <dbReference type="ARBA" id="ARBA00022737"/>
    </source>
</evidence>
<dbReference type="SUPFAM" id="SSF46689">
    <property type="entry name" value="Homeodomain-like"/>
    <property type="match status" value="1"/>
</dbReference>
<feature type="domain" description="Myb-like" evidence="6">
    <location>
        <begin position="46"/>
        <end position="82"/>
    </location>
</feature>
<dbReference type="eggNOG" id="KOG0048">
    <property type="taxonomic scope" value="Eukaryota"/>
</dbReference>
<dbReference type="STRING" id="4529.A0A0E0QUA2"/>
<comment type="subcellular location">
    <subcellularLocation>
        <location evidence="1">Nucleus</location>
    </subcellularLocation>
</comment>
<dbReference type="SMART" id="SM00717">
    <property type="entry name" value="SANT"/>
    <property type="match status" value="2"/>
</dbReference>
<keyword evidence="9" id="KW-1185">Reference proteome</keyword>
<feature type="domain" description="HTH myb-type" evidence="7">
    <location>
        <begin position="83"/>
        <end position="137"/>
    </location>
</feature>
<evidence type="ECO:0000313" key="8">
    <source>
        <dbReference type="EnsemblPlants" id="ORUFI09G18880.1"/>
    </source>
</evidence>
<dbReference type="Gramene" id="ORUFI09G18880.1">
    <property type="protein sequence ID" value="ORUFI09G18880.1"/>
    <property type="gene ID" value="ORUFI09G18880"/>
</dbReference>
<evidence type="ECO:0000256" key="4">
    <source>
        <dbReference type="ARBA" id="ARBA00023242"/>
    </source>
</evidence>
<dbReference type="PANTHER" id="PTHR47994">
    <property type="entry name" value="F14D16.11-RELATED"/>
    <property type="match status" value="1"/>
</dbReference>
<dbReference type="GO" id="GO:0003677">
    <property type="term" value="F:DNA binding"/>
    <property type="evidence" value="ECO:0007669"/>
    <property type="project" value="UniProtKB-KW"/>
</dbReference>
<dbReference type="EnsemblPlants" id="ORUFI09G18880.1">
    <property type="protein sequence ID" value="ORUFI09G18880.1"/>
    <property type="gene ID" value="ORUFI09G18880"/>
</dbReference>
<reference evidence="9" key="1">
    <citation type="submission" date="2013-06" db="EMBL/GenBank/DDBJ databases">
        <authorList>
            <person name="Zhao Q."/>
        </authorList>
    </citation>
    <scope>NUCLEOTIDE SEQUENCE</scope>
    <source>
        <strain evidence="9">cv. W1943</strain>
    </source>
</reference>
<dbReference type="Gene3D" id="1.10.10.60">
    <property type="entry name" value="Homeodomain-like"/>
    <property type="match status" value="2"/>
</dbReference>
<dbReference type="CDD" id="cd00167">
    <property type="entry name" value="SANT"/>
    <property type="match status" value="2"/>
</dbReference>
<dbReference type="GO" id="GO:0005634">
    <property type="term" value="C:nucleus"/>
    <property type="evidence" value="ECO:0007669"/>
    <property type="project" value="UniProtKB-SubCell"/>
</dbReference>
<feature type="domain" description="Myb-like" evidence="6">
    <location>
        <begin position="83"/>
        <end position="133"/>
    </location>
</feature>
<dbReference type="InterPro" id="IPR017930">
    <property type="entry name" value="Myb_dom"/>
</dbReference>
<feature type="region of interest" description="Disordered" evidence="5">
    <location>
        <begin position="147"/>
        <end position="224"/>
    </location>
</feature>
<protein>
    <submittedName>
        <fullName evidence="8">Uncharacterized protein</fullName>
    </submittedName>
</protein>
<keyword evidence="4" id="KW-0539">Nucleus</keyword>
<evidence type="ECO:0000313" key="9">
    <source>
        <dbReference type="Proteomes" id="UP000008022"/>
    </source>
</evidence>
<evidence type="ECO:0000259" key="6">
    <source>
        <dbReference type="PROSITE" id="PS50090"/>
    </source>
</evidence>
<proteinExistence type="predicted"/>
<dbReference type="PROSITE" id="PS51294">
    <property type="entry name" value="HTH_MYB"/>
    <property type="match status" value="1"/>
</dbReference>
<feature type="compositionally biased region" description="Low complexity" evidence="5">
    <location>
        <begin position="203"/>
        <end position="220"/>
    </location>
</feature>
<dbReference type="PROSITE" id="PS50090">
    <property type="entry name" value="MYB_LIKE"/>
    <property type="match status" value="2"/>
</dbReference>
<evidence type="ECO:0000259" key="7">
    <source>
        <dbReference type="PROSITE" id="PS51294"/>
    </source>
</evidence>